<dbReference type="InterPro" id="IPR014756">
    <property type="entry name" value="Ig_E-set"/>
</dbReference>
<feature type="region of interest" description="Disordered" evidence="2">
    <location>
        <begin position="736"/>
        <end position="771"/>
    </location>
</feature>
<dbReference type="InterPro" id="IPR009880">
    <property type="entry name" value="Glyoxal_oxidase_N"/>
</dbReference>
<dbReference type="InterPro" id="IPR013783">
    <property type="entry name" value="Ig-like_fold"/>
</dbReference>
<feature type="domain" description="Galactose oxidase-like Early set" evidence="6">
    <location>
        <begin position="510"/>
        <end position="617"/>
    </location>
</feature>
<dbReference type="STRING" id="1314781.A0A165P9K0"/>
<dbReference type="Pfam" id="PF09118">
    <property type="entry name" value="GO-like_E_set"/>
    <property type="match status" value="1"/>
</dbReference>
<accession>A0A165P9K0</accession>
<dbReference type="PANTHER" id="PTHR32208">
    <property type="entry name" value="SECRETED PROTEIN-RELATED"/>
    <property type="match status" value="1"/>
</dbReference>
<feature type="signal peptide" evidence="4">
    <location>
        <begin position="1"/>
        <end position="25"/>
    </location>
</feature>
<evidence type="ECO:0000259" key="6">
    <source>
        <dbReference type="Pfam" id="PF09118"/>
    </source>
</evidence>
<dbReference type="OrthoDB" id="2019572at2759"/>
<dbReference type="Gene3D" id="2.60.40.10">
    <property type="entry name" value="Immunoglobulins"/>
    <property type="match status" value="1"/>
</dbReference>
<feature type="domain" description="Glyoxal oxidase N-terminal" evidence="5">
    <location>
        <begin position="164"/>
        <end position="503"/>
    </location>
</feature>
<protein>
    <submittedName>
        <fullName evidence="7">DUF1929-domain-containing protein</fullName>
    </submittedName>
</protein>
<dbReference type="Pfam" id="PF07250">
    <property type="entry name" value="Glyoxal_oxid_N"/>
    <property type="match status" value="1"/>
</dbReference>
<evidence type="ECO:0000256" key="2">
    <source>
        <dbReference type="SAM" id="MobiDB-lite"/>
    </source>
</evidence>
<dbReference type="SUPFAM" id="SSF81296">
    <property type="entry name" value="E set domains"/>
    <property type="match status" value="1"/>
</dbReference>
<gene>
    <name evidence="7" type="ORF">EXIGLDRAFT_602533</name>
</gene>
<dbReference type="Gene3D" id="2.130.10.80">
    <property type="entry name" value="Galactose oxidase/kelch, beta-propeller"/>
    <property type="match status" value="1"/>
</dbReference>
<dbReference type="InterPro" id="IPR011043">
    <property type="entry name" value="Gal_Oxase/kelch_b-propeller"/>
</dbReference>
<sequence>MPAASFARFSSFLHVLLLLSRGAYGQAPGTFAAGGSTLVSAMMFLGSDDKVYILDKAEANEAQIKGHPAWASVWDIATHKAQLVDTLSNPFCAAGALLPNSSWVTFGGNHAVHPTTKPASGGVEDYKINGGDPGLNPADVYQETAIRVLKPSGCTGDVNNWGPECQWYDDPATLKMMKARWYATAETLGDGTVLLVGGMVGGGYINRNFHSSDLAGQGGMAENTYELYPRRADLTEPRPSNFLANAGGLNTYAHTFTLKSGKVFLQANVSTIILDPSTWEETSLPDMPDGVVRVYPASAGVAMLPLTPANNYNPTILFCGGTNALSDDDWGDYGTPHVDTWKLTASADCRRITPEPEDGSAVDYEKDDDMLDPRTMGQFIILPNGKLLMLNGGKKGTAGYTTHTPDTPWEQLPFGMSLAAEEVLTPAIYDPEAPAGKRWSDEGLAAAKLPRLYHSTAILLPDGSVIIAGSNPNADVVVPNGSNPAPGKPYYTTYDAEIFYPPYFANISSRPVVETAIPKTLTYGGAFFNLTLSNKYDSPNDAAVSAKVVLLRPGFSTHAMNMGQRYMQLNSTYSVSDDGKVTLSVSPPPPNSNLLTPGQVLFFVVVDGVPSVGTHVLVGNGQFGAQPVNAVVELPPNAESRKFSAGGDSQSDASHESGDKEKSGHTAIVIGVAVAAVLVLAIALAIGICYCRRRKTNYATVPIGSPRTRPRDAEMATSQYRDSSYSASFPAAAYRTPGHASGTMSDLNLPPQQPRNYEQFPSSPRMAPATH</sequence>
<feature type="chain" id="PRO_5007863974" evidence="4">
    <location>
        <begin position="26"/>
        <end position="771"/>
    </location>
</feature>
<evidence type="ECO:0000256" key="3">
    <source>
        <dbReference type="SAM" id="Phobius"/>
    </source>
</evidence>
<feature type="region of interest" description="Disordered" evidence="2">
    <location>
        <begin position="700"/>
        <end position="721"/>
    </location>
</feature>
<evidence type="ECO:0000313" key="7">
    <source>
        <dbReference type="EMBL" id="KZW01846.1"/>
    </source>
</evidence>
<keyword evidence="1 4" id="KW-0732">Signal</keyword>
<proteinExistence type="predicted"/>
<dbReference type="AlphaFoldDB" id="A0A165P9K0"/>
<feature type="region of interest" description="Disordered" evidence="2">
    <location>
        <begin position="639"/>
        <end position="661"/>
    </location>
</feature>
<dbReference type="Proteomes" id="UP000077266">
    <property type="component" value="Unassembled WGS sequence"/>
</dbReference>
<dbReference type="InParanoid" id="A0A165P9K0"/>
<evidence type="ECO:0000259" key="5">
    <source>
        <dbReference type="Pfam" id="PF07250"/>
    </source>
</evidence>
<dbReference type="CDD" id="cd02851">
    <property type="entry name" value="E_set_GO_C"/>
    <property type="match status" value="1"/>
</dbReference>
<keyword evidence="3" id="KW-0472">Membrane</keyword>
<keyword evidence="8" id="KW-1185">Reference proteome</keyword>
<keyword evidence="3" id="KW-0812">Transmembrane</keyword>
<organism evidence="7 8">
    <name type="scientific">Exidia glandulosa HHB12029</name>
    <dbReference type="NCBI Taxonomy" id="1314781"/>
    <lineage>
        <taxon>Eukaryota</taxon>
        <taxon>Fungi</taxon>
        <taxon>Dikarya</taxon>
        <taxon>Basidiomycota</taxon>
        <taxon>Agaricomycotina</taxon>
        <taxon>Agaricomycetes</taxon>
        <taxon>Auriculariales</taxon>
        <taxon>Exidiaceae</taxon>
        <taxon>Exidia</taxon>
    </lineage>
</organism>
<dbReference type="SUPFAM" id="SSF50965">
    <property type="entry name" value="Galactose oxidase, central domain"/>
    <property type="match status" value="1"/>
</dbReference>
<feature type="transmembrane region" description="Helical" evidence="3">
    <location>
        <begin position="667"/>
        <end position="690"/>
    </location>
</feature>
<evidence type="ECO:0000313" key="8">
    <source>
        <dbReference type="Proteomes" id="UP000077266"/>
    </source>
</evidence>
<evidence type="ECO:0000256" key="1">
    <source>
        <dbReference type="ARBA" id="ARBA00022729"/>
    </source>
</evidence>
<keyword evidence="3" id="KW-1133">Transmembrane helix</keyword>
<dbReference type="PANTHER" id="PTHR32208:SF21">
    <property type="entry name" value="LOW QUALITY PROTEIN: ALDEHYDE OXIDASE GLOX-LIKE"/>
    <property type="match status" value="1"/>
</dbReference>
<name>A0A165P9K0_EXIGL</name>
<evidence type="ECO:0000256" key="4">
    <source>
        <dbReference type="SAM" id="SignalP"/>
    </source>
</evidence>
<reference evidence="7 8" key="1">
    <citation type="journal article" date="2016" name="Mol. Biol. Evol.">
        <title>Comparative Genomics of Early-Diverging Mushroom-Forming Fungi Provides Insights into the Origins of Lignocellulose Decay Capabilities.</title>
        <authorList>
            <person name="Nagy L.G."/>
            <person name="Riley R."/>
            <person name="Tritt A."/>
            <person name="Adam C."/>
            <person name="Daum C."/>
            <person name="Floudas D."/>
            <person name="Sun H."/>
            <person name="Yadav J.S."/>
            <person name="Pangilinan J."/>
            <person name="Larsson K.H."/>
            <person name="Matsuura K."/>
            <person name="Barry K."/>
            <person name="Labutti K."/>
            <person name="Kuo R."/>
            <person name="Ohm R.A."/>
            <person name="Bhattacharya S.S."/>
            <person name="Shirouzu T."/>
            <person name="Yoshinaga Y."/>
            <person name="Martin F.M."/>
            <person name="Grigoriev I.V."/>
            <person name="Hibbett D.S."/>
        </authorList>
    </citation>
    <scope>NUCLEOTIDE SEQUENCE [LARGE SCALE GENOMIC DNA]</scope>
    <source>
        <strain evidence="7 8">HHB12029</strain>
    </source>
</reference>
<dbReference type="EMBL" id="KV425891">
    <property type="protein sequence ID" value="KZW01846.1"/>
    <property type="molecule type" value="Genomic_DNA"/>
</dbReference>
<dbReference type="InterPro" id="IPR037293">
    <property type="entry name" value="Gal_Oxidase_central_sf"/>
</dbReference>
<dbReference type="InterPro" id="IPR015202">
    <property type="entry name" value="GO-like_E_set"/>
</dbReference>